<dbReference type="EMBL" id="JAPDIA010000002">
    <property type="protein sequence ID" value="MDG0808628.1"/>
    <property type="molecule type" value="Genomic_DNA"/>
</dbReference>
<dbReference type="CDD" id="cd06261">
    <property type="entry name" value="TM_PBP2"/>
    <property type="match status" value="1"/>
</dbReference>
<feature type="transmembrane region" description="Helical" evidence="7">
    <location>
        <begin position="181"/>
        <end position="206"/>
    </location>
</feature>
<dbReference type="PANTHER" id="PTHR30193:SF44">
    <property type="entry name" value="LACTOSE TRANSPORT SYSTEM PERMEASE PROTEIN LACF"/>
    <property type="match status" value="1"/>
</dbReference>
<feature type="transmembrane region" description="Helical" evidence="7">
    <location>
        <begin position="31"/>
        <end position="49"/>
    </location>
</feature>
<protein>
    <submittedName>
        <fullName evidence="10">ABC transporter permease subunit</fullName>
    </submittedName>
</protein>
<sequence>MNELVKPLVRASPSRPRGPESKWRRMRKDKLLYLLLSPAIVLVFVFSYLPMPGILVAFKDYDVFKGFWGSDWVGLRHIREVFELPMMTEAIGQTLLLSTLTLLVCFPAPILLALLLNELRMQLFKRFAQTLLYLPHFLSWISVIGIAYAFYSLYGPLNDIRLWLLGPGAERTMFLADKSFFIPNVLLLSLWKETGWSTIIFLAAIASVDPQLYEAAYMDGAGKLKQALNVTLPTILPTVMIMLIFQLGHLFQSNFELIYGLQNPYVDTEVISTIIFKQGIQQGAYALSTALGFIQGLIALLLTIGANAVSKKADEQRDLVTAGKERRHENKNRRLPIVQYMQHCIYRFAVAFISVSLPEYSGDRLQRRPGQHAGRHYFFTRGCRRWKTSRRCCGTTPSYARCSSRSPRCCPARWPD</sequence>
<evidence type="ECO:0000256" key="7">
    <source>
        <dbReference type="RuleBase" id="RU363032"/>
    </source>
</evidence>
<evidence type="ECO:0000256" key="1">
    <source>
        <dbReference type="ARBA" id="ARBA00004651"/>
    </source>
</evidence>
<dbReference type="RefSeq" id="WP_277529317.1">
    <property type="nucleotide sequence ID" value="NZ_JAPDIA010000002.1"/>
</dbReference>
<dbReference type="GO" id="GO:0005886">
    <property type="term" value="C:plasma membrane"/>
    <property type="evidence" value="ECO:0007669"/>
    <property type="project" value="UniProtKB-SubCell"/>
</dbReference>
<proteinExistence type="inferred from homology"/>
<keyword evidence="11" id="KW-1185">Reference proteome</keyword>
<dbReference type="SUPFAM" id="SSF161098">
    <property type="entry name" value="MetI-like"/>
    <property type="match status" value="1"/>
</dbReference>
<evidence type="ECO:0000313" key="10">
    <source>
        <dbReference type="EMBL" id="MDG0808628.1"/>
    </source>
</evidence>
<gene>
    <name evidence="10" type="ORF">OMP40_03905</name>
</gene>
<feature type="transmembrane region" description="Helical" evidence="7">
    <location>
        <begin position="137"/>
        <end position="154"/>
    </location>
</feature>
<comment type="subcellular location">
    <subcellularLocation>
        <location evidence="1 7">Cell membrane</location>
        <topology evidence="1 7">Multi-pass membrane protein</topology>
    </subcellularLocation>
</comment>
<feature type="transmembrane region" description="Helical" evidence="7">
    <location>
        <begin position="227"/>
        <end position="247"/>
    </location>
</feature>
<dbReference type="InterPro" id="IPR000515">
    <property type="entry name" value="MetI-like"/>
</dbReference>
<feature type="transmembrane region" description="Helical" evidence="7">
    <location>
        <begin position="285"/>
        <end position="309"/>
    </location>
</feature>
<keyword evidence="4 7" id="KW-0812">Transmembrane</keyword>
<evidence type="ECO:0000313" key="11">
    <source>
        <dbReference type="Proteomes" id="UP001153404"/>
    </source>
</evidence>
<accession>A0A9X4KQE9</accession>
<dbReference type="InterPro" id="IPR051393">
    <property type="entry name" value="ABC_transporter_permease"/>
</dbReference>
<dbReference type="AlphaFoldDB" id="A0A9X4KQE9"/>
<name>A0A9X4KQE9_9BACL</name>
<evidence type="ECO:0000256" key="8">
    <source>
        <dbReference type="SAM" id="MobiDB-lite"/>
    </source>
</evidence>
<dbReference type="Pfam" id="PF00528">
    <property type="entry name" value="BPD_transp_1"/>
    <property type="match status" value="1"/>
</dbReference>
<feature type="transmembrane region" description="Helical" evidence="7">
    <location>
        <begin position="95"/>
        <end position="116"/>
    </location>
</feature>
<feature type="domain" description="ABC transmembrane type-1" evidence="9">
    <location>
        <begin position="91"/>
        <end position="306"/>
    </location>
</feature>
<evidence type="ECO:0000259" key="9">
    <source>
        <dbReference type="PROSITE" id="PS50928"/>
    </source>
</evidence>
<organism evidence="10 11">
    <name type="scientific">Cohnella rhizosphaerae</name>
    <dbReference type="NCBI Taxonomy" id="1457232"/>
    <lineage>
        <taxon>Bacteria</taxon>
        <taxon>Bacillati</taxon>
        <taxon>Bacillota</taxon>
        <taxon>Bacilli</taxon>
        <taxon>Bacillales</taxon>
        <taxon>Paenibacillaceae</taxon>
        <taxon>Cohnella</taxon>
    </lineage>
</organism>
<evidence type="ECO:0000256" key="4">
    <source>
        <dbReference type="ARBA" id="ARBA00022692"/>
    </source>
</evidence>
<evidence type="ECO:0000256" key="3">
    <source>
        <dbReference type="ARBA" id="ARBA00022475"/>
    </source>
</evidence>
<keyword evidence="3" id="KW-1003">Cell membrane</keyword>
<evidence type="ECO:0000256" key="6">
    <source>
        <dbReference type="ARBA" id="ARBA00023136"/>
    </source>
</evidence>
<keyword evidence="2 7" id="KW-0813">Transport</keyword>
<keyword evidence="5 7" id="KW-1133">Transmembrane helix</keyword>
<reference evidence="10" key="1">
    <citation type="submission" date="2022-10" db="EMBL/GenBank/DDBJ databases">
        <title>Comparative genomic analysis of Cohnella hashimotonis sp. nov., isolated from the International Space Station.</title>
        <authorList>
            <person name="Simpson A."/>
            <person name="Venkateswaran K."/>
        </authorList>
    </citation>
    <scope>NUCLEOTIDE SEQUENCE</scope>
    <source>
        <strain evidence="10">DSM 28161</strain>
    </source>
</reference>
<comment type="caution">
    <text evidence="10">The sequence shown here is derived from an EMBL/GenBank/DDBJ whole genome shotgun (WGS) entry which is preliminary data.</text>
</comment>
<evidence type="ECO:0000256" key="5">
    <source>
        <dbReference type="ARBA" id="ARBA00022989"/>
    </source>
</evidence>
<dbReference type="PROSITE" id="PS50928">
    <property type="entry name" value="ABC_TM1"/>
    <property type="match status" value="1"/>
</dbReference>
<feature type="region of interest" description="Disordered" evidence="8">
    <location>
        <begin position="1"/>
        <end position="22"/>
    </location>
</feature>
<keyword evidence="6 7" id="KW-0472">Membrane</keyword>
<comment type="similarity">
    <text evidence="7">Belongs to the binding-protein-dependent transport system permease family.</text>
</comment>
<dbReference type="Gene3D" id="1.10.3720.10">
    <property type="entry name" value="MetI-like"/>
    <property type="match status" value="1"/>
</dbReference>
<dbReference type="PANTHER" id="PTHR30193">
    <property type="entry name" value="ABC TRANSPORTER PERMEASE PROTEIN"/>
    <property type="match status" value="1"/>
</dbReference>
<dbReference type="GO" id="GO:0055085">
    <property type="term" value="P:transmembrane transport"/>
    <property type="evidence" value="ECO:0007669"/>
    <property type="project" value="InterPro"/>
</dbReference>
<dbReference type="Proteomes" id="UP001153404">
    <property type="component" value="Unassembled WGS sequence"/>
</dbReference>
<evidence type="ECO:0000256" key="2">
    <source>
        <dbReference type="ARBA" id="ARBA00022448"/>
    </source>
</evidence>
<dbReference type="InterPro" id="IPR035906">
    <property type="entry name" value="MetI-like_sf"/>
</dbReference>